<evidence type="ECO:0000313" key="2">
    <source>
        <dbReference type="Proteomes" id="UP000072236"/>
    </source>
</evidence>
<evidence type="ECO:0000313" key="1">
    <source>
        <dbReference type="EMBL" id="AMQ94503.1"/>
    </source>
</evidence>
<sequence>MNKQFSQTFTLEPLDNKRLRSLCGAGDKHLSLIKKHFDLSVARCGFTFTVQLRGENHPIYCWKVAQSAVGNGNEFMGATWVK</sequence>
<name>A0A5D0ENA2_AGGAC</name>
<accession>A0A5D0ENA2</accession>
<dbReference type="EMBL" id="CP012959">
    <property type="protein sequence ID" value="AMQ94503.1"/>
    <property type="molecule type" value="Genomic_DNA"/>
</dbReference>
<dbReference type="RefSeq" id="WP_014702442.1">
    <property type="nucleotide sequence ID" value="NZ_CP012959.1"/>
</dbReference>
<dbReference type="Proteomes" id="UP000072236">
    <property type="component" value="Chromosome"/>
</dbReference>
<proteinExistence type="predicted"/>
<dbReference type="KEGG" id="aact:ACT75_08190"/>
<reference evidence="1 2" key="1">
    <citation type="submission" date="2015-10" db="EMBL/GenBank/DDBJ databases">
        <title>Tn-seq of a polymicrobial infection.</title>
        <authorList>
            <person name="Stacy A."/>
            <person name="Rumbaugh K.P."/>
            <person name="Whiteley M."/>
        </authorList>
    </citation>
    <scope>NUCLEOTIDE SEQUENCE [LARGE SCALE GENOMIC DNA]</scope>
    <source>
        <strain evidence="1 2">624</strain>
    </source>
</reference>
<dbReference type="AlphaFoldDB" id="A0A5D0ENA2"/>
<protein>
    <submittedName>
        <fullName evidence="1">ATPase</fullName>
    </submittedName>
</protein>
<gene>
    <name evidence="1" type="ORF">ACT75_08190</name>
</gene>
<dbReference type="OrthoDB" id="9805148at2"/>
<organism evidence="1 2">
    <name type="scientific">Aggregatibacter actinomycetemcomitans</name>
    <name type="common">Actinobacillus actinomycetemcomitans</name>
    <name type="synonym">Haemophilus actinomycetemcomitans</name>
    <dbReference type="NCBI Taxonomy" id="714"/>
    <lineage>
        <taxon>Bacteria</taxon>
        <taxon>Pseudomonadati</taxon>
        <taxon>Pseudomonadota</taxon>
        <taxon>Gammaproteobacteria</taxon>
        <taxon>Pasteurellales</taxon>
        <taxon>Pasteurellaceae</taxon>
        <taxon>Aggregatibacter</taxon>
    </lineage>
</organism>